<evidence type="ECO:0000313" key="2">
    <source>
        <dbReference type="EMBL" id="KQK74044.1"/>
    </source>
</evidence>
<keyword evidence="1" id="KW-0732">Signal</keyword>
<dbReference type="EMBL" id="LMAW01003100">
    <property type="protein sequence ID" value="KQK74044.1"/>
    <property type="molecule type" value="Genomic_DNA"/>
</dbReference>
<dbReference type="AlphaFoldDB" id="A0A0Q3PCS5"/>
<feature type="signal peptide" evidence="1">
    <location>
        <begin position="1"/>
        <end position="15"/>
    </location>
</feature>
<sequence>MKWFWWFTMLPVAEDVQMAQLMGHCRSRAGKLSSIMDYSPAACKAQLNVIAPPCEQAEQFAYNRSSDNDLNVLNR</sequence>
<accession>A0A0Q3PCS5</accession>
<feature type="chain" id="PRO_5012339368" evidence="1">
    <location>
        <begin position="16"/>
        <end position="75"/>
    </location>
</feature>
<evidence type="ECO:0000256" key="1">
    <source>
        <dbReference type="SAM" id="SignalP"/>
    </source>
</evidence>
<protein>
    <submittedName>
        <fullName evidence="2">Uncharacterized protein</fullName>
    </submittedName>
</protein>
<dbReference type="Proteomes" id="UP000051836">
    <property type="component" value="Unassembled WGS sequence"/>
</dbReference>
<reference evidence="2 3" key="1">
    <citation type="submission" date="2015-10" db="EMBL/GenBank/DDBJ databases">
        <authorList>
            <person name="Gilbert D.G."/>
        </authorList>
    </citation>
    <scope>NUCLEOTIDE SEQUENCE [LARGE SCALE GENOMIC DNA]</scope>
    <source>
        <strain evidence="2">FVVF132</strain>
    </source>
</reference>
<keyword evidence="3" id="KW-1185">Reference proteome</keyword>
<proteinExistence type="predicted"/>
<comment type="caution">
    <text evidence="2">The sequence shown here is derived from an EMBL/GenBank/DDBJ whole genome shotgun (WGS) entry which is preliminary data.</text>
</comment>
<name>A0A0Q3PCS5_AMAAE</name>
<evidence type="ECO:0000313" key="3">
    <source>
        <dbReference type="Proteomes" id="UP000051836"/>
    </source>
</evidence>
<gene>
    <name evidence="2" type="ORF">AAES_162701</name>
</gene>
<organism evidence="2 3">
    <name type="scientific">Amazona aestiva</name>
    <name type="common">Blue-fronted Amazon parrot</name>
    <dbReference type="NCBI Taxonomy" id="12930"/>
    <lineage>
        <taxon>Eukaryota</taxon>
        <taxon>Metazoa</taxon>
        <taxon>Chordata</taxon>
        <taxon>Craniata</taxon>
        <taxon>Vertebrata</taxon>
        <taxon>Euteleostomi</taxon>
        <taxon>Archelosauria</taxon>
        <taxon>Archosauria</taxon>
        <taxon>Dinosauria</taxon>
        <taxon>Saurischia</taxon>
        <taxon>Theropoda</taxon>
        <taxon>Coelurosauria</taxon>
        <taxon>Aves</taxon>
        <taxon>Neognathae</taxon>
        <taxon>Neoaves</taxon>
        <taxon>Telluraves</taxon>
        <taxon>Australaves</taxon>
        <taxon>Psittaciformes</taxon>
        <taxon>Psittacidae</taxon>
        <taxon>Amazona</taxon>
    </lineage>
</organism>